<evidence type="ECO:0000256" key="1">
    <source>
        <dbReference type="ARBA" id="ARBA00022801"/>
    </source>
</evidence>
<accession>A0A410MJK9</accession>
<dbReference type="InterPro" id="IPR001650">
    <property type="entry name" value="Helicase_C-like"/>
</dbReference>
<dbReference type="SUPFAM" id="SSF52540">
    <property type="entry name" value="P-loop containing nucleoside triphosphate hydrolases"/>
    <property type="match status" value="2"/>
</dbReference>
<dbReference type="InterPro" id="IPR014001">
    <property type="entry name" value="Helicase_ATP-bd"/>
</dbReference>
<dbReference type="Gene3D" id="3.40.50.10810">
    <property type="entry name" value="Tandem AAA-ATPase domain"/>
    <property type="match status" value="1"/>
</dbReference>
<keyword evidence="1" id="KW-0378">Hydrolase</keyword>
<dbReference type="RefSeq" id="WP_128527086.1">
    <property type="nucleotide sequence ID" value="NZ_CP026119.1"/>
</dbReference>
<dbReference type="AlphaFoldDB" id="A0A410MJK9"/>
<gene>
    <name evidence="3" type="ORF">HLI_21645</name>
</gene>
<dbReference type="InterPro" id="IPR027417">
    <property type="entry name" value="P-loop_NTPase"/>
</dbReference>
<proteinExistence type="predicted"/>
<dbReference type="EMBL" id="CP026119">
    <property type="protein sequence ID" value="QAS54858.1"/>
    <property type="molecule type" value="Genomic_DNA"/>
</dbReference>
<dbReference type="SMART" id="SM00487">
    <property type="entry name" value="DEXDc"/>
    <property type="match status" value="1"/>
</dbReference>
<evidence type="ECO:0000313" key="4">
    <source>
        <dbReference type="Proteomes" id="UP000287756"/>
    </source>
</evidence>
<name>A0A410MJK9_9BACI</name>
<dbReference type="OrthoDB" id="9760715at2"/>
<keyword evidence="3" id="KW-0547">Nucleotide-binding</keyword>
<keyword evidence="3" id="KW-0614">Plasmid</keyword>
<dbReference type="PANTHER" id="PTHR45766:SF6">
    <property type="entry name" value="SWI_SNF-RELATED MATRIX-ASSOCIATED ACTIN-DEPENDENT REGULATOR OF CHROMATIN SUBFAMILY A-LIKE PROTEIN 1"/>
    <property type="match status" value="1"/>
</dbReference>
<dbReference type="KEGG" id="hli:HLI_21645"/>
<dbReference type="Gene3D" id="3.40.50.300">
    <property type="entry name" value="P-loop containing nucleotide triphosphate hydrolases"/>
    <property type="match status" value="1"/>
</dbReference>
<dbReference type="InterPro" id="IPR038718">
    <property type="entry name" value="SNF2-like_sf"/>
</dbReference>
<evidence type="ECO:0000259" key="2">
    <source>
        <dbReference type="PROSITE" id="PS51194"/>
    </source>
</evidence>
<feature type="domain" description="Helicase C-terminal" evidence="2">
    <location>
        <begin position="777"/>
        <end position="936"/>
    </location>
</feature>
<geneLocation type="plasmid" evidence="4">
    <name>pldw-31</name>
</geneLocation>
<dbReference type="PANTHER" id="PTHR45766">
    <property type="entry name" value="DNA ANNEALING HELICASE AND ENDONUCLEASE ZRANB3 FAMILY MEMBER"/>
    <property type="match status" value="1"/>
</dbReference>
<evidence type="ECO:0000313" key="3">
    <source>
        <dbReference type="EMBL" id="QAS54858.1"/>
    </source>
</evidence>
<dbReference type="GO" id="GO:0004386">
    <property type="term" value="F:helicase activity"/>
    <property type="evidence" value="ECO:0007669"/>
    <property type="project" value="UniProtKB-KW"/>
</dbReference>
<keyword evidence="3" id="KW-0067">ATP-binding</keyword>
<dbReference type="Proteomes" id="UP000287756">
    <property type="component" value="Plasmid pLDW-31"/>
</dbReference>
<organism evidence="3 4">
    <name type="scientific">Halobacillus litoralis</name>
    <dbReference type="NCBI Taxonomy" id="45668"/>
    <lineage>
        <taxon>Bacteria</taxon>
        <taxon>Bacillati</taxon>
        <taxon>Bacillota</taxon>
        <taxon>Bacilli</taxon>
        <taxon>Bacillales</taxon>
        <taxon>Bacillaceae</taxon>
        <taxon>Halobacillus</taxon>
    </lineage>
</organism>
<dbReference type="GO" id="GO:0016787">
    <property type="term" value="F:hydrolase activity"/>
    <property type="evidence" value="ECO:0007669"/>
    <property type="project" value="UniProtKB-KW"/>
</dbReference>
<protein>
    <submittedName>
        <fullName evidence="3">Helicase</fullName>
    </submittedName>
</protein>
<dbReference type="Pfam" id="PF00271">
    <property type="entry name" value="Helicase_C"/>
    <property type="match status" value="1"/>
</dbReference>
<keyword evidence="3" id="KW-0347">Helicase</keyword>
<dbReference type="PROSITE" id="PS51194">
    <property type="entry name" value="HELICASE_CTER"/>
    <property type="match status" value="1"/>
</dbReference>
<sequence length="1104" mass="125546">MNQTINWNTTNENQDNPKMMEVYLEQTWQDAFCYALAVEEPEENWMNPKVLVAILSGNDATLQSMKASIDIGSESLYFGTGKKTMTDYKFHRDFQVAADKGKYTKFPITINQNRKALAIVHEKILVDKEYVMSFDGDPAEDIRQVLGSGSYGLHILSEWKDIVYSELIKRNYVEEIDFYYDEGIFPQGFTILKLNLTEEAADDLISELIKDNKLIFPDNGSGEALEEVTDLTPYMGDYINDMIGKVSEQLEPTQDPLKDDSFHYFDEYKRPLFPVQSHVSTAVSKRLKEQKSFIVQGEMSTGKSVMLTAIADAYYREKGQKGYIACLMVPPSLTKKWPEEIKAVIPDANVHVITNTSQLIKYHQSWTLAGRRKPTKPTFFVISFTTMRGDSSIGPVVQFERAATEFQLRNNLVSYRDGYYCPDCGEAIQVIESSEIMLDENGEENKVETKRPMREGEFGKTRRLHNTKTPANAFCSECGTSLWERKVPTRYSSFKEWAKHSNKLERALKDKNKRLAKHLQSMQPDVPKMKGSPRRIATIEYIRRKMKNFFDISLVDEVHELKAGMSAQGNSLGSLVSSSKKVVAGTGTLFGGKAEDVYYLLWRLFPNVMAANGFKYSEVRKWNEEYGNIETTTVTFDDQGEYSNKQSRGGTKRTEKVLPGISPFVFGKFLVQNSVLVRLVDVWPDPVDLVDVPTILVDMDSDLKHEYRNMINRFETEIDERKDGHKLYLPLTQNGIAFPDNPFTYPDVFFKTETGKRDLIWSPSHLSQDRLLNKEKKLQELIKGEMAEGRKSIVYVRDTGTSVKGRDVRPRLKKILEDVGAKVSVLDTTSTATNQRSEWLRNKVENEDNDVIIVSQELVKVGLDLICTPTLIFYQFSWSLFTINQAARRAWRIGQSEECRLYYLSYRDCYQEQMSQLIAMKNKAASAINGDVSTDGLSAMLGDEGDLQSMLIKSIKNGDKLQGSTEEWVAQTSDRARELLAGVGKKKQLTIQDQFKNWVNQNIVVEATSNVLLRKREDIVRHIEEGKVHGFSVTKGVLEVDLVEAFGFESVADGAILAHLVQPERKPSHNSEYHAKIIEVEANDKSKKKKRAPAAGQLGFSLFE</sequence>
<reference evidence="3 4" key="1">
    <citation type="submission" date="2018-01" db="EMBL/GenBank/DDBJ databases">
        <title>The whole genome sequencing and assembly of Halobacillus litoralis ERB031 strain.</title>
        <authorList>
            <person name="Lee S.-J."/>
            <person name="Park M.-K."/>
            <person name="Kim J.-Y."/>
            <person name="Lee Y.-J."/>
            <person name="Yi H."/>
            <person name="Bahn Y.-S."/>
            <person name="Kim J.F."/>
            <person name="Lee D.-W."/>
        </authorList>
    </citation>
    <scope>NUCLEOTIDE SEQUENCE [LARGE SCALE GENOMIC DNA]</scope>
    <source>
        <strain evidence="3 4">ERB 031</strain>
        <plasmid evidence="4">pldw-31</plasmid>
    </source>
</reference>